<reference evidence="1 2" key="1">
    <citation type="journal article" date="2013" name="Proc. Natl. Acad. Sci. U.S.A.">
        <title>Twelve previously unknown phage genera are ubiquitous in global oceans.</title>
        <authorList>
            <person name="Holmfeldt K."/>
            <person name="Solonenko N."/>
            <person name="Shah M."/>
            <person name="Corrier K."/>
            <person name="Riemann L."/>
            <person name="Verberkmoes N.C."/>
            <person name="Sullivan M.B."/>
        </authorList>
    </citation>
    <scope>NUCLEOTIDE SEQUENCE [LARGE SCALE GENOMIC DNA]</scope>
    <source>
        <strain evidence="1">Phi14:2</strain>
    </source>
</reference>
<dbReference type="KEGG" id="vg:16797409"/>
<keyword evidence="2" id="KW-1185">Reference proteome</keyword>
<name>S0A0B1_9CAUD</name>
<evidence type="ECO:0000313" key="2">
    <source>
        <dbReference type="Proteomes" id="UP000014725"/>
    </source>
</evidence>
<reference evidence="2" key="2">
    <citation type="submission" date="2013-03" db="EMBL/GenBank/DDBJ databases">
        <title>The Cellulophaga phages: a novel, diverse, and globally ubiquitous model system.</title>
        <authorList>
            <person name="Holmfeldt K."/>
            <person name="Solonenko N."/>
            <person name="Shah M."/>
            <person name="Corrier K."/>
            <person name="Riemann L."/>
            <person name="VerBerkmoes N.C."/>
            <person name="Sullivan M.B."/>
        </authorList>
    </citation>
    <scope>NUCLEOTIDE SEQUENCE [LARGE SCALE GENOMIC DNA]</scope>
</reference>
<protein>
    <submittedName>
        <fullName evidence="1">Uncharacterized protein</fullName>
    </submittedName>
</protein>
<dbReference type="Proteomes" id="UP000014725">
    <property type="component" value="Segment"/>
</dbReference>
<evidence type="ECO:0000313" key="1">
    <source>
        <dbReference type="EMBL" id="AGO48999.1"/>
    </source>
</evidence>
<accession>S0A0B1</accession>
<dbReference type="EMBL" id="KC821624">
    <property type="protein sequence ID" value="AGO48999.1"/>
    <property type="molecule type" value="Genomic_DNA"/>
</dbReference>
<sequence>MKIELKKREDYTSEDIKGLCTNFNFPVSTGVEGIIQFDMAIREYLNEINKKNKKKFAYVKYFT</sequence>
<dbReference type="GeneID" id="16797409"/>
<organism evidence="1 2">
    <name type="scientific">Cellulophaga phage phi14:2</name>
    <dbReference type="NCBI Taxonomy" id="1327990"/>
    <lineage>
        <taxon>Viruses</taxon>
        <taxon>Duplodnaviria</taxon>
        <taxon>Heunggongvirae</taxon>
        <taxon>Uroviricota</taxon>
        <taxon>Caudoviricetes</taxon>
        <taxon>Crassvirales</taxon>
        <taxon>Steigviridae</taxon>
        <taxon>Asinivirinae</taxon>
        <taxon>Akihdevirus</taxon>
        <taxon>Akihdevirus balticus</taxon>
    </lineage>
</organism>
<proteinExistence type="predicted"/>
<gene>
    <name evidence="1" type="ORF">Phi14:2_gp121</name>
</gene>